<dbReference type="InterPro" id="IPR015813">
    <property type="entry name" value="Pyrv/PenolPyrv_kinase-like_dom"/>
</dbReference>
<evidence type="ECO:0000256" key="5">
    <source>
        <dbReference type="ARBA" id="ARBA00022723"/>
    </source>
</evidence>
<sequence length="475" mass="52081">MKYLLKNKTRLVCTIGPSSNSPEMLEKMIEAGMNVARLNFSHGDFSGHKNVIQKIRQASEKTGRRVAILADLPGPKMRIGDFTEPFVTLNNGASFTLTAENITGTVERVSMTMKELPGVVKKGDVLFLNDGMIELCVKQVVGEDIQCTVIVGGILHARKGLNIPGIDLGTSAFTPRDRECMQFALENGVDAVGQSFVNTARDIEDVRAAAREMGFEPFIIAKIERASVMDHIDAILEATDGIMVARGDLGVEIPIEEIAIVQKKITARANLIGRPVITATQMLESMTNNRRPTRAEATDVANAILDGTDAIMLSGESAMGEYPLESVQMLAKIAAVTEPQRSNNHFEFVLKPYTENYSPSIVDMISVSIEKLFTTVDAPAAVLAPTSSGYMARSLTRFRLPEWIFAVSSSHKTCQDLMFSYGVFPVLEESSPVDWSERVRTYVKTHGIKGNCFIKAEGPSPEHPSINHKMEIIEL</sequence>
<keyword evidence="4 14" id="KW-0808">Transferase</keyword>
<dbReference type="Gene3D" id="3.40.1380.20">
    <property type="entry name" value="Pyruvate kinase, C-terminal domain"/>
    <property type="match status" value="1"/>
</dbReference>
<dbReference type="EMBL" id="UOFJ01000188">
    <property type="protein sequence ID" value="VAW65660.1"/>
    <property type="molecule type" value="Genomic_DNA"/>
</dbReference>
<dbReference type="NCBIfam" id="NF004491">
    <property type="entry name" value="PRK05826.1"/>
    <property type="match status" value="1"/>
</dbReference>
<dbReference type="InterPro" id="IPR040442">
    <property type="entry name" value="Pyrv_kinase-like_dom_sf"/>
</dbReference>
<keyword evidence="7 14" id="KW-0418">Kinase</keyword>
<dbReference type="InterPro" id="IPR011037">
    <property type="entry name" value="Pyrv_Knase-like_insert_dom_sf"/>
</dbReference>
<evidence type="ECO:0000256" key="2">
    <source>
        <dbReference type="ARBA" id="ARBA00008663"/>
    </source>
</evidence>
<dbReference type="Gene3D" id="3.20.20.60">
    <property type="entry name" value="Phosphoenolpyruvate-binding domains"/>
    <property type="match status" value="1"/>
</dbReference>
<dbReference type="EC" id="2.7.1.40" evidence="3"/>
<dbReference type="PANTHER" id="PTHR11817">
    <property type="entry name" value="PYRUVATE KINASE"/>
    <property type="match status" value="1"/>
</dbReference>
<keyword evidence="10" id="KW-0324">Glycolysis</keyword>
<feature type="domain" description="Pyruvate kinase barrel" evidence="12">
    <location>
        <begin position="7"/>
        <end position="327"/>
    </location>
</feature>
<dbReference type="Pfam" id="PF02887">
    <property type="entry name" value="PK_C"/>
    <property type="match status" value="1"/>
</dbReference>
<dbReference type="GO" id="GO:0030955">
    <property type="term" value="F:potassium ion binding"/>
    <property type="evidence" value="ECO:0007669"/>
    <property type="project" value="InterPro"/>
</dbReference>
<evidence type="ECO:0000256" key="10">
    <source>
        <dbReference type="ARBA" id="ARBA00023152"/>
    </source>
</evidence>
<comment type="pathway">
    <text evidence="1">Carbohydrate degradation; glycolysis; pyruvate from D-glyceraldehyde 3-phosphate: step 5/5.</text>
</comment>
<evidence type="ECO:0000256" key="4">
    <source>
        <dbReference type="ARBA" id="ARBA00022679"/>
    </source>
</evidence>
<dbReference type="Gene3D" id="2.40.33.10">
    <property type="entry name" value="PK beta-barrel domain-like"/>
    <property type="match status" value="1"/>
</dbReference>
<evidence type="ECO:0000313" key="14">
    <source>
        <dbReference type="EMBL" id="VAW65660.1"/>
    </source>
</evidence>
<evidence type="ECO:0000256" key="7">
    <source>
        <dbReference type="ARBA" id="ARBA00022777"/>
    </source>
</evidence>
<keyword evidence="5" id="KW-0479">Metal-binding</keyword>
<dbReference type="InterPro" id="IPR036918">
    <property type="entry name" value="Pyrv_Knase_C_sf"/>
</dbReference>
<gene>
    <name evidence="14" type="ORF">MNBD_GAMMA10-2771</name>
</gene>
<evidence type="ECO:0000259" key="12">
    <source>
        <dbReference type="Pfam" id="PF00224"/>
    </source>
</evidence>
<dbReference type="GO" id="GO:0004743">
    <property type="term" value="F:pyruvate kinase activity"/>
    <property type="evidence" value="ECO:0007669"/>
    <property type="project" value="UniProtKB-EC"/>
</dbReference>
<evidence type="ECO:0000256" key="9">
    <source>
        <dbReference type="ARBA" id="ARBA00022842"/>
    </source>
</evidence>
<dbReference type="SUPFAM" id="SSF51621">
    <property type="entry name" value="Phosphoenolpyruvate/pyruvate domain"/>
    <property type="match status" value="1"/>
</dbReference>
<dbReference type="PRINTS" id="PR01050">
    <property type="entry name" value="PYRUVTKNASE"/>
</dbReference>
<dbReference type="Pfam" id="PF00224">
    <property type="entry name" value="PK"/>
    <property type="match status" value="1"/>
</dbReference>
<dbReference type="NCBIfam" id="TIGR01064">
    <property type="entry name" value="pyruv_kin"/>
    <property type="match status" value="1"/>
</dbReference>
<dbReference type="NCBIfam" id="NF004978">
    <property type="entry name" value="PRK06354.1"/>
    <property type="match status" value="1"/>
</dbReference>
<dbReference type="GO" id="GO:0005524">
    <property type="term" value="F:ATP binding"/>
    <property type="evidence" value="ECO:0007669"/>
    <property type="project" value="UniProtKB-KW"/>
</dbReference>
<dbReference type="UniPathway" id="UPA00109">
    <property type="reaction ID" value="UER00188"/>
</dbReference>
<feature type="domain" description="Pyruvate kinase C-terminal" evidence="13">
    <location>
        <begin position="380"/>
        <end position="444"/>
    </location>
</feature>
<keyword evidence="9" id="KW-0460">Magnesium</keyword>
<dbReference type="InterPro" id="IPR015793">
    <property type="entry name" value="Pyrv_Knase_brl"/>
</dbReference>
<dbReference type="SUPFAM" id="SSF50800">
    <property type="entry name" value="PK beta-barrel domain-like"/>
    <property type="match status" value="1"/>
</dbReference>
<evidence type="ECO:0000256" key="11">
    <source>
        <dbReference type="ARBA" id="ARBA00023317"/>
    </source>
</evidence>
<dbReference type="InterPro" id="IPR015795">
    <property type="entry name" value="Pyrv_Knase_C"/>
</dbReference>
<name>A0A3B0XLR9_9ZZZZ</name>
<proteinExistence type="inferred from homology"/>
<dbReference type="SUPFAM" id="SSF52935">
    <property type="entry name" value="PK C-terminal domain-like"/>
    <property type="match status" value="1"/>
</dbReference>
<dbReference type="GO" id="GO:0016301">
    <property type="term" value="F:kinase activity"/>
    <property type="evidence" value="ECO:0007669"/>
    <property type="project" value="UniProtKB-KW"/>
</dbReference>
<evidence type="ECO:0000259" key="13">
    <source>
        <dbReference type="Pfam" id="PF02887"/>
    </source>
</evidence>
<keyword evidence="6" id="KW-0547">Nucleotide-binding</keyword>
<protein>
    <recommendedName>
        <fullName evidence="3">pyruvate kinase</fullName>
        <ecNumber evidence="3">2.7.1.40</ecNumber>
    </recommendedName>
</protein>
<dbReference type="GO" id="GO:0000287">
    <property type="term" value="F:magnesium ion binding"/>
    <property type="evidence" value="ECO:0007669"/>
    <property type="project" value="InterPro"/>
</dbReference>
<evidence type="ECO:0000256" key="3">
    <source>
        <dbReference type="ARBA" id="ARBA00012142"/>
    </source>
</evidence>
<keyword evidence="11 14" id="KW-0670">Pyruvate</keyword>
<dbReference type="AlphaFoldDB" id="A0A3B0XLR9"/>
<dbReference type="InterPro" id="IPR001697">
    <property type="entry name" value="Pyr_Knase"/>
</dbReference>
<reference evidence="14" key="1">
    <citation type="submission" date="2018-06" db="EMBL/GenBank/DDBJ databases">
        <authorList>
            <person name="Zhirakovskaya E."/>
        </authorList>
    </citation>
    <scope>NUCLEOTIDE SEQUENCE</scope>
</reference>
<evidence type="ECO:0000256" key="6">
    <source>
        <dbReference type="ARBA" id="ARBA00022741"/>
    </source>
</evidence>
<keyword evidence="8" id="KW-0067">ATP-binding</keyword>
<organism evidence="14">
    <name type="scientific">hydrothermal vent metagenome</name>
    <dbReference type="NCBI Taxonomy" id="652676"/>
    <lineage>
        <taxon>unclassified sequences</taxon>
        <taxon>metagenomes</taxon>
        <taxon>ecological metagenomes</taxon>
    </lineage>
</organism>
<comment type="similarity">
    <text evidence="2">Belongs to the pyruvate kinase family.</text>
</comment>
<dbReference type="InterPro" id="IPR015806">
    <property type="entry name" value="Pyrv_Knase_insert_dom_sf"/>
</dbReference>
<accession>A0A3B0XLR9</accession>
<evidence type="ECO:0000256" key="8">
    <source>
        <dbReference type="ARBA" id="ARBA00022840"/>
    </source>
</evidence>
<dbReference type="FunFam" id="2.40.33.10:FF:000001">
    <property type="entry name" value="Pyruvate kinase"/>
    <property type="match status" value="1"/>
</dbReference>
<evidence type="ECO:0000256" key="1">
    <source>
        <dbReference type="ARBA" id="ARBA00004997"/>
    </source>
</evidence>